<proteinExistence type="predicted"/>
<dbReference type="Proteomes" id="UP000236291">
    <property type="component" value="Unassembled WGS sequence"/>
</dbReference>
<accession>A0A2K3MDY4</accession>
<feature type="non-terminal residue" evidence="1">
    <location>
        <position position="43"/>
    </location>
</feature>
<dbReference type="AlphaFoldDB" id="A0A2K3MDY4"/>
<organism evidence="1 2">
    <name type="scientific">Trifolium pratense</name>
    <name type="common">Red clover</name>
    <dbReference type="NCBI Taxonomy" id="57577"/>
    <lineage>
        <taxon>Eukaryota</taxon>
        <taxon>Viridiplantae</taxon>
        <taxon>Streptophyta</taxon>
        <taxon>Embryophyta</taxon>
        <taxon>Tracheophyta</taxon>
        <taxon>Spermatophyta</taxon>
        <taxon>Magnoliopsida</taxon>
        <taxon>eudicotyledons</taxon>
        <taxon>Gunneridae</taxon>
        <taxon>Pentapetalae</taxon>
        <taxon>rosids</taxon>
        <taxon>fabids</taxon>
        <taxon>Fabales</taxon>
        <taxon>Fabaceae</taxon>
        <taxon>Papilionoideae</taxon>
        <taxon>50 kb inversion clade</taxon>
        <taxon>NPAAA clade</taxon>
        <taxon>Hologalegina</taxon>
        <taxon>IRL clade</taxon>
        <taxon>Trifolieae</taxon>
        <taxon>Trifolium</taxon>
    </lineage>
</organism>
<reference evidence="1 2" key="2">
    <citation type="journal article" date="2017" name="Front. Plant Sci.">
        <title>Gene Classification and Mining of Molecular Markers Useful in Red Clover (Trifolium pratense) Breeding.</title>
        <authorList>
            <person name="Istvanek J."/>
            <person name="Dluhosova J."/>
            <person name="Dluhos P."/>
            <person name="Patkova L."/>
            <person name="Nedelnik J."/>
            <person name="Repkova J."/>
        </authorList>
    </citation>
    <scope>NUCLEOTIDE SEQUENCE [LARGE SCALE GENOMIC DNA]</scope>
    <source>
        <strain evidence="2">cv. Tatra</strain>
        <tissue evidence="1">Young leaves</tissue>
    </source>
</reference>
<evidence type="ECO:0000313" key="2">
    <source>
        <dbReference type="Proteomes" id="UP000236291"/>
    </source>
</evidence>
<dbReference type="EMBL" id="ASHM01058359">
    <property type="protein sequence ID" value="PNX89001.1"/>
    <property type="molecule type" value="Genomic_DNA"/>
</dbReference>
<gene>
    <name evidence="1" type="ORF">L195_g045117</name>
</gene>
<sequence>MVKVKFSCLEIGLRYKKMVNEAIDIVAATASAMQIDFKKLTMI</sequence>
<name>A0A2K3MDY4_TRIPR</name>
<protein>
    <submittedName>
        <fullName evidence="1">Uncharacterized protein</fullName>
    </submittedName>
</protein>
<evidence type="ECO:0000313" key="1">
    <source>
        <dbReference type="EMBL" id="PNX89001.1"/>
    </source>
</evidence>
<comment type="caution">
    <text evidence="1">The sequence shown here is derived from an EMBL/GenBank/DDBJ whole genome shotgun (WGS) entry which is preliminary data.</text>
</comment>
<reference evidence="1 2" key="1">
    <citation type="journal article" date="2014" name="Am. J. Bot.">
        <title>Genome assembly and annotation for red clover (Trifolium pratense; Fabaceae).</title>
        <authorList>
            <person name="Istvanek J."/>
            <person name="Jaros M."/>
            <person name="Krenek A."/>
            <person name="Repkova J."/>
        </authorList>
    </citation>
    <scope>NUCLEOTIDE SEQUENCE [LARGE SCALE GENOMIC DNA]</scope>
    <source>
        <strain evidence="2">cv. Tatra</strain>
        <tissue evidence="1">Young leaves</tissue>
    </source>
</reference>